<evidence type="ECO:0000313" key="4">
    <source>
        <dbReference type="EMBL" id="ETO20411.1"/>
    </source>
</evidence>
<feature type="repeat" description="WD" evidence="3">
    <location>
        <begin position="10"/>
        <end position="46"/>
    </location>
</feature>
<dbReference type="PANTHER" id="PTHR22847:SF637">
    <property type="entry name" value="WD REPEAT DOMAIN 5B"/>
    <property type="match status" value="1"/>
</dbReference>
<comment type="caution">
    <text evidence="4">The sequence shown here is derived from an EMBL/GenBank/DDBJ whole genome shotgun (WGS) entry which is preliminary data.</text>
</comment>
<evidence type="ECO:0000256" key="3">
    <source>
        <dbReference type="PROSITE-ProRule" id="PRU00221"/>
    </source>
</evidence>
<evidence type="ECO:0000313" key="5">
    <source>
        <dbReference type="Proteomes" id="UP000023152"/>
    </source>
</evidence>
<dbReference type="SMART" id="SM00320">
    <property type="entry name" value="WD40"/>
    <property type="match status" value="4"/>
</dbReference>
<dbReference type="Gene3D" id="2.130.10.10">
    <property type="entry name" value="YVTN repeat-like/Quinoprotein amine dehydrogenase"/>
    <property type="match status" value="3"/>
</dbReference>
<dbReference type="PROSITE" id="PS50082">
    <property type="entry name" value="WD_REPEATS_2"/>
    <property type="match status" value="4"/>
</dbReference>
<organism evidence="4 5">
    <name type="scientific">Reticulomyxa filosa</name>
    <dbReference type="NCBI Taxonomy" id="46433"/>
    <lineage>
        <taxon>Eukaryota</taxon>
        <taxon>Sar</taxon>
        <taxon>Rhizaria</taxon>
        <taxon>Retaria</taxon>
        <taxon>Foraminifera</taxon>
        <taxon>Monothalamids</taxon>
        <taxon>Reticulomyxidae</taxon>
        <taxon>Reticulomyxa</taxon>
    </lineage>
</organism>
<proteinExistence type="predicted"/>
<feature type="repeat" description="WD" evidence="3">
    <location>
        <begin position="87"/>
        <end position="128"/>
    </location>
</feature>
<dbReference type="PRINTS" id="PR00320">
    <property type="entry name" value="GPROTEINBRPT"/>
</dbReference>
<dbReference type="OrthoDB" id="1367865at2759"/>
<name>X6N2Y6_RETFI</name>
<accession>X6N2Y6</accession>
<keyword evidence="5" id="KW-1185">Reference proteome</keyword>
<dbReference type="PROSITE" id="PS50294">
    <property type="entry name" value="WD_REPEATS_REGION"/>
    <property type="match status" value="4"/>
</dbReference>
<dbReference type="InterPro" id="IPR001680">
    <property type="entry name" value="WD40_rpt"/>
</dbReference>
<dbReference type="Pfam" id="PF00400">
    <property type="entry name" value="WD40"/>
    <property type="match status" value="4"/>
</dbReference>
<dbReference type="InterPro" id="IPR020472">
    <property type="entry name" value="WD40_PAC1"/>
</dbReference>
<gene>
    <name evidence="4" type="ORF">RFI_16801</name>
</gene>
<dbReference type="SUPFAM" id="SSF50978">
    <property type="entry name" value="WD40 repeat-like"/>
    <property type="match status" value="1"/>
</dbReference>
<sequence>MKYFKPLKVLQAHSTSVRNVKFSKDGSQIVVSSVDGTTRIWDVKSGTLKLCIEKAADDQLSLDKEIITIDTLDKLRDSEPGKEITKLTGHIDLTDDVTFSSDGRSAVFYSMDNTIRIWNVTFDKELTLLQGHSNVVTDAKFSPDSQTLVSCSDDSTIRLWDVKAKTELQTLYGHSGPVIQVDISADGNTIVSCANDKTIRLWGRW</sequence>
<dbReference type="InterPro" id="IPR015943">
    <property type="entry name" value="WD40/YVTN_repeat-like_dom_sf"/>
</dbReference>
<dbReference type="CDD" id="cd00200">
    <property type="entry name" value="WD40"/>
    <property type="match status" value="1"/>
</dbReference>
<dbReference type="Proteomes" id="UP000023152">
    <property type="component" value="Unassembled WGS sequence"/>
</dbReference>
<evidence type="ECO:0000256" key="2">
    <source>
        <dbReference type="ARBA" id="ARBA00022737"/>
    </source>
</evidence>
<dbReference type="InterPro" id="IPR036322">
    <property type="entry name" value="WD40_repeat_dom_sf"/>
</dbReference>
<dbReference type="AlphaFoldDB" id="X6N2Y6"/>
<dbReference type="EMBL" id="ASPP01012632">
    <property type="protein sequence ID" value="ETO20411.1"/>
    <property type="molecule type" value="Genomic_DNA"/>
</dbReference>
<dbReference type="PANTHER" id="PTHR22847">
    <property type="entry name" value="WD40 REPEAT PROTEIN"/>
    <property type="match status" value="1"/>
</dbReference>
<dbReference type="PROSITE" id="PS00678">
    <property type="entry name" value="WD_REPEATS_1"/>
    <property type="match status" value="1"/>
</dbReference>
<keyword evidence="1 3" id="KW-0853">WD repeat</keyword>
<feature type="repeat" description="WD" evidence="3">
    <location>
        <begin position="129"/>
        <end position="170"/>
    </location>
</feature>
<dbReference type="InterPro" id="IPR019775">
    <property type="entry name" value="WD40_repeat_CS"/>
</dbReference>
<keyword evidence="2" id="KW-0677">Repeat</keyword>
<protein>
    <submittedName>
        <fullName evidence="4">G-protein beta WD-40 repeats containing protein</fullName>
    </submittedName>
</protein>
<reference evidence="4 5" key="1">
    <citation type="journal article" date="2013" name="Curr. Biol.">
        <title>The Genome of the Foraminiferan Reticulomyxa filosa.</title>
        <authorList>
            <person name="Glockner G."/>
            <person name="Hulsmann N."/>
            <person name="Schleicher M."/>
            <person name="Noegel A.A."/>
            <person name="Eichinger L."/>
            <person name="Gallinger C."/>
            <person name="Pawlowski J."/>
            <person name="Sierra R."/>
            <person name="Euteneuer U."/>
            <person name="Pillet L."/>
            <person name="Moustafa A."/>
            <person name="Platzer M."/>
            <person name="Groth M."/>
            <person name="Szafranski K."/>
            <person name="Schliwa M."/>
        </authorList>
    </citation>
    <scope>NUCLEOTIDE SEQUENCE [LARGE SCALE GENOMIC DNA]</scope>
</reference>
<evidence type="ECO:0000256" key="1">
    <source>
        <dbReference type="ARBA" id="ARBA00022574"/>
    </source>
</evidence>
<dbReference type="GO" id="GO:1990234">
    <property type="term" value="C:transferase complex"/>
    <property type="evidence" value="ECO:0007669"/>
    <property type="project" value="UniProtKB-ARBA"/>
</dbReference>
<feature type="repeat" description="WD" evidence="3">
    <location>
        <begin position="171"/>
        <end position="202"/>
    </location>
</feature>